<dbReference type="InterPro" id="IPR005119">
    <property type="entry name" value="LysR_subst-bd"/>
</dbReference>
<gene>
    <name evidence="6" type="ORF">CHR53_14045</name>
</gene>
<dbReference type="EMBL" id="CP022572">
    <property type="protein sequence ID" value="AZU62316.1"/>
    <property type="molecule type" value="Genomic_DNA"/>
</dbReference>
<dbReference type="SUPFAM" id="SSF46785">
    <property type="entry name" value="Winged helix' DNA-binding domain"/>
    <property type="match status" value="1"/>
</dbReference>
<evidence type="ECO:0000256" key="1">
    <source>
        <dbReference type="ARBA" id="ARBA00009437"/>
    </source>
</evidence>
<dbReference type="PANTHER" id="PTHR30126:SF39">
    <property type="entry name" value="HTH-TYPE TRANSCRIPTIONAL REGULATOR CYSL"/>
    <property type="match status" value="1"/>
</dbReference>
<keyword evidence="3" id="KW-0238">DNA-binding</keyword>
<dbReference type="RefSeq" id="WP_066399337.1">
    <property type="nucleotide sequence ID" value="NZ_CP022572.1"/>
</dbReference>
<dbReference type="SUPFAM" id="SSF53850">
    <property type="entry name" value="Periplasmic binding protein-like II"/>
    <property type="match status" value="1"/>
</dbReference>
<dbReference type="NCBIfam" id="NF040786">
    <property type="entry name" value="LysR_Sec_metab"/>
    <property type="match status" value="1"/>
</dbReference>
<dbReference type="PRINTS" id="PR00039">
    <property type="entry name" value="HTHLYSR"/>
</dbReference>
<evidence type="ECO:0000256" key="2">
    <source>
        <dbReference type="ARBA" id="ARBA00023015"/>
    </source>
</evidence>
<dbReference type="InterPro" id="IPR047788">
    <property type="entry name" value="LysR-like_Sec_metab"/>
</dbReference>
<feature type="domain" description="HTH lysR-type" evidence="5">
    <location>
        <begin position="1"/>
        <end position="58"/>
    </location>
</feature>
<proteinExistence type="inferred from homology"/>
<dbReference type="Pfam" id="PF00126">
    <property type="entry name" value="HTH_1"/>
    <property type="match status" value="1"/>
</dbReference>
<dbReference type="Gene3D" id="1.10.10.10">
    <property type="entry name" value="Winged helix-like DNA-binding domain superfamily/Winged helix DNA-binding domain"/>
    <property type="match status" value="1"/>
</dbReference>
<evidence type="ECO:0000256" key="4">
    <source>
        <dbReference type="ARBA" id="ARBA00023163"/>
    </source>
</evidence>
<evidence type="ECO:0000313" key="7">
    <source>
        <dbReference type="Proteomes" id="UP000282892"/>
    </source>
</evidence>
<keyword evidence="7" id="KW-1185">Reference proteome</keyword>
<comment type="similarity">
    <text evidence="1">Belongs to the LysR transcriptional regulatory family.</text>
</comment>
<protein>
    <submittedName>
        <fullName evidence="6">LysR family transcriptional regulator</fullName>
    </submittedName>
</protein>
<accession>A0A3Q9QUY1</accession>
<dbReference type="STRING" id="1193713.GCA_001636315_05245"/>
<dbReference type="InterPro" id="IPR036388">
    <property type="entry name" value="WH-like_DNA-bd_sf"/>
</dbReference>
<evidence type="ECO:0000256" key="3">
    <source>
        <dbReference type="ARBA" id="ARBA00023125"/>
    </source>
</evidence>
<dbReference type="InterPro" id="IPR000847">
    <property type="entry name" value="LysR_HTH_N"/>
</dbReference>
<evidence type="ECO:0000259" key="5">
    <source>
        <dbReference type="PROSITE" id="PS50931"/>
    </source>
</evidence>
<reference evidence="6 7" key="1">
    <citation type="submission" date="2017-07" db="EMBL/GenBank/DDBJ databases">
        <title>The complete genome sequence of Bacillus mesonae strain H20-5, an efficient strain improving plant abiotic stress resistance.</title>
        <authorList>
            <person name="Kim S.Y."/>
            <person name="Song H."/>
            <person name="Sang M.K."/>
            <person name="Weon H.-Y."/>
            <person name="Song J."/>
        </authorList>
    </citation>
    <scope>NUCLEOTIDE SEQUENCE [LARGE SCALE GENOMIC DNA]</scope>
    <source>
        <strain evidence="6 7">H20-5</strain>
    </source>
</reference>
<dbReference type="GO" id="GO:0000976">
    <property type="term" value="F:transcription cis-regulatory region binding"/>
    <property type="evidence" value="ECO:0007669"/>
    <property type="project" value="TreeGrafter"/>
</dbReference>
<sequence>MNFEHLKVFHMVAREKSFSKAAKNLHMSQPNISLQIRQLEESVQTKLFKRTTRKVDLTQAGEILYQSAEKIFTIIHQTQKDLTLLSNSTHGVLNIGASMTLGEHILPQLIGNFKKEFPHVQIVLDINNSDQVIEKLINGKIQMGFVQSTINYPEYRQRIFFEDELIIIAANDFALHHVMDQSSSLRLDQIYSLPFICREAGSGTRQLFEEQLIKNHIDPAKLNIIFELDNTQSIKSAVEAGFGLSIISKASVQHELSLKTLRQISIQGLNLKRYFYSVYDEKKLTPAGETFLSFIHKECPS</sequence>
<organism evidence="6 7">
    <name type="scientific">Neobacillus mesonae</name>
    <dbReference type="NCBI Taxonomy" id="1193713"/>
    <lineage>
        <taxon>Bacteria</taxon>
        <taxon>Bacillati</taxon>
        <taxon>Bacillota</taxon>
        <taxon>Bacilli</taxon>
        <taxon>Bacillales</taxon>
        <taxon>Bacillaceae</taxon>
        <taxon>Neobacillus</taxon>
    </lineage>
</organism>
<dbReference type="KEGG" id="nmk:CHR53_14045"/>
<dbReference type="PROSITE" id="PS50931">
    <property type="entry name" value="HTH_LYSR"/>
    <property type="match status" value="1"/>
</dbReference>
<dbReference type="CDD" id="cd08420">
    <property type="entry name" value="PBP2_CysL_like"/>
    <property type="match status" value="1"/>
</dbReference>
<name>A0A3Q9QUY1_9BACI</name>
<dbReference type="Pfam" id="PF03466">
    <property type="entry name" value="LysR_substrate"/>
    <property type="match status" value="1"/>
</dbReference>
<dbReference type="Proteomes" id="UP000282892">
    <property type="component" value="Chromosome"/>
</dbReference>
<dbReference type="PANTHER" id="PTHR30126">
    <property type="entry name" value="HTH-TYPE TRANSCRIPTIONAL REGULATOR"/>
    <property type="match status" value="1"/>
</dbReference>
<dbReference type="OrthoDB" id="9785745at2"/>
<evidence type="ECO:0000313" key="6">
    <source>
        <dbReference type="EMBL" id="AZU62316.1"/>
    </source>
</evidence>
<dbReference type="FunFam" id="1.10.10.10:FF:000001">
    <property type="entry name" value="LysR family transcriptional regulator"/>
    <property type="match status" value="1"/>
</dbReference>
<keyword evidence="2" id="KW-0805">Transcription regulation</keyword>
<dbReference type="GO" id="GO:0003700">
    <property type="term" value="F:DNA-binding transcription factor activity"/>
    <property type="evidence" value="ECO:0007669"/>
    <property type="project" value="InterPro"/>
</dbReference>
<dbReference type="InterPro" id="IPR036390">
    <property type="entry name" value="WH_DNA-bd_sf"/>
</dbReference>
<dbReference type="AlphaFoldDB" id="A0A3Q9QUY1"/>
<keyword evidence="4" id="KW-0804">Transcription</keyword>
<dbReference type="Gene3D" id="3.40.190.290">
    <property type="match status" value="1"/>
</dbReference>